<accession>X1LPX7</accession>
<feature type="transmembrane region" description="Helical" evidence="1">
    <location>
        <begin position="72"/>
        <end position="93"/>
    </location>
</feature>
<gene>
    <name evidence="2" type="ORF">S06H3_17069</name>
</gene>
<name>X1LPX7_9ZZZZ</name>
<dbReference type="EMBL" id="BARV01008498">
    <property type="protein sequence ID" value="GAI04440.1"/>
    <property type="molecule type" value="Genomic_DNA"/>
</dbReference>
<proteinExistence type="predicted"/>
<organism evidence="2">
    <name type="scientific">marine sediment metagenome</name>
    <dbReference type="NCBI Taxonomy" id="412755"/>
    <lineage>
        <taxon>unclassified sequences</taxon>
        <taxon>metagenomes</taxon>
        <taxon>ecological metagenomes</taxon>
    </lineage>
</organism>
<dbReference type="AlphaFoldDB" id="X1LPX7"/>
<reference evidence="2" key="1">
    <citation type="journal article" date="2014" name="Front. Microbiol.">
        <title>High frequency of phylogenetically diverse reductive dehalogenase-homologous genes in deep subseafloor sedimentary metagenomes.</title>
        <authorList>
            <person name="Kawai M."/>
            <person name="Futagami T."/>
            <person name="Toyoda A."/>
            <person name="Takaki Y."/>
            <person name="Nishi S."/>
            <person name="Hori S."/>
            <person name="Arai W."/>
            <person name="Tsubouchi T."/>
            <person name="Morono Y."/>
            <person name="Uchiyama I."/>
            <person name="Ito T."/>
            <person name="Fujiyama A."/>
            <person name="Inagaki F."/>
            <person name="Takami H."/>
        </authorList>
    </citation>
    <scope>NUCLEOTIDE SEQUENCE</scope>
    <source>
        <strain evidence="2">Expedition CK06-06</strain>
    </source>
</reference>
<protein>
    <submittedName>
        <fullName evidence="2">Uncharacterized protein</fullName>
    </submittedName>
</protein>
<evidence type="ECO:0000256" key="1">
    <source>
        <dbReference type="SAM" id="Phobius"/>
    </source>
</evidence>
<keyword evidence="1" id="KW-0472">Membrane</keyword>
<keyword evidence="1" id="KW-1133">Transmembrane helix</keyword>
<sequence length="101" mass="11617">MKKFQAIIKFTIDDEFMSFVPSHRTYINYLLNKGIIDSYAVSMESQTCWITLNTDNKAEADKYLAKSPLYKYWTYYASCMSSIVALMPLSVIASHMGFKVS</sequence>
<evidence type="ECO:0000313" key="2">
    <source>
        <dbReference type="EMBL" id="GAI04440.1"/>
    </source>
</evidence>
<keyword evidence="1" id="KW-0812">Transmembrane</keyword>
<comment type="caution">
    <text evidence="2">The sequence shown here is derived from an EMBL/GenBank/DDBJ whole genome shotgun (WGS) entry which is preliminary data.</text>
</comment>